<dbReference type="SUPFAM" id="SSF55874">
    <property type="entry name" value="ATPase domain of HSP90 chaperone/DNA topoisomerase II/histidine kinase"/>
    <property type="match status" value="1"/>
</dbReference>
<dbReference type="Gene3D" id="3.30.565.10">
    <property type="entry name" value="Histidine kinase-like ATPase, C-terminal domain"/>
    <property type="match status" value="1"/>
</dbReference>
<feature type="modified residue" description="4-aspartylphosphate" evidence="2">
    <location>
        <position position="62"/>
    </location>
</feature>
<dbReference type="Gene3D" id="3.60.40.10">
    <property type="entry name" value="PPM-type phosphatase domain"/>
    <property type="match status" value="1"/>
</dbReference>
<protein>
    <submittedName>
        <fullName evidence="6">SpoIIE family protein phosphatase</fullName>
    </submittedName>
</protein>
<dbReference type="InterPro" id="IPR052016">
    <property type="entry name" value="Bact_Sigma-Reg"/>
</dbReference>
<evidence type="ECO:0000259" key="5">
    <source>
        <dbReference type="PROSITE" id="PS50112"/>
    </source>
</evidence>
<dbReference type="GO" id="GO:0016791">
    <property type="term" value="F:phosphatase activity"/>
    <property type="evidence" value="ECO:0007669"/>
    <property type="project" value="TreeGrafter"/>
</dbReference>
<dbReference type="InterPro" id="IPR000014">
    <property type="entry name" value="PAS"/>
</dbReference>
<dbReference type="SUPFAM" id="SSF81606">
    <property type="entry name" value="PP2C-like"/>
    <property type="match status" value="1"/>
</dbReference>
<dbReference type="Proteomes" id="UP000321805">
    <property type="component" value="Chromosome"/>
</dbReference>
<evidence type="ECO:0000259" key="4">
    <source>
        <dbReference type="PROSITE" id="PS50110"/>
    </source>
</evidence>
<dbReference type="PANTHER" id="PTHR43156:SF2">
    <property type="entry name" value="STAGE II SPORULATION PROTEIN E"/>
    <property type="match status" value="1"/>
</dbReference>
<feature type="domain" description="Response regulatory" evidence="4">
    <location>
        <begin position="13"/>
        <end position="130"/>
    </location>
</feature>
<gene>
    <name evidence="6" type="ORF">FSW04_05450</name>
</gene>
<dbReference type="SUPFAM" id="SSF55785">
    <property type="entry name" value="PYP-like sensor domain (PAS domain)"/>
    <property type="match status" value="1"/>
</dbReference>
<evidence type="ECO:0000313" key="7">
    <source>
        <dbReference type="Proteomes" id="UP000321805"/>
    </source>
</evidence>
<dbReference type="PANTHER" id="PTHR43156">
    <property type="entry name" value="STAGE II SPORULATION PROTEIN E-RELATED"/>
    <property type="match status" value="1"/>
</dbReference>
<reference evidence="6 7" key="1">
    <citation type="journal article" date="2018" name="J. Microbiol.">
        <title>Baekduia soli gen. nov., sp. nov., a novel bacterium isolated from the soil of Baekdu Mountain and proposal of a novel family name, Baekduiaceae fam. nov.</title>
        <authorList>
            <person name="An D.S."/>
            <person name="Siddiqi M.Z."/>
            <person name="Kim K.H."/>
            <person name="Yu H.S."/>
            <person name="Im W.T."/>
        </authorList>
    </citation>
    <scope>NUCLEOTIDE SEQUENCE [LARGE SCALE GENOMIC DNA]</scope>
    <source>
        <strain evidence="6 7">BR7-21</strain>
    </source>
</reference>
<dbReference type="OrthoDB" id="163538at2"/>
<dbReference type="Pfam" id="PF13188">
    <property type="entry name" value="PAS_8"/>
    <property type="match status" value="1"/>
</dbReference>
<keyword evidence="2" id="KW-0597">Phosphoprotein</keyword>
<evidence type="ECO:0000256" key="3">
    <source>
        <dbReference type="SAM" id="MobiDB-lite"/>
    </source>
</evidence>
<dbReference type="Gene3D" id="3.40.50.2300">
    <property type="match status" value="1"/>
</dbReference>
<dbReference type="CDD" id="cd00130">
    <property type="entry name" value="PAS"/>
    <property type="match status" value="1"/>
</dbReference>
<feature type="region of interest" description="Disordered" evidence="3">
    <location>
        <begin position="621"/>
        <end position="642"/>
    </location>
</feature>
<dbReference type="KEGG" id="bsol:FSW04_05450"/>
<dbReference type="Pfam" id="PF00072">
    <property type="entry name" value="Response_reg"/>
    <property type="match status" value="1"/>
</dbReference>
<dbReference type="InterPro" id="IPR001789">
    <property type="entry name" value="Sig_transdc_resp-reg_receiver"/>
</dbReference>
<dbReference type="PROSITE" id="PS50112">
    <property type="entry name" value="PAS"/>
    <property type="match status" value="1"/>
</dbReference>
<dbReference type="InterPro" id="IPR036890">
    <property type="entry name" value="HATPase_C_sf"/>
</dbReference>
<dbReference type="CDD" id="cd16936">
    <property type="entry name" value="HATPase_RsbW-like"/>
    <property type="match status" value="1"/>
</dbReference>
<sequence>MAAPLMVAVDPPRVLIVDDRHENRVALRAVLEPLPVIAVEADSGEAALREVLTHDFAVILLDVKMPGIDGLETAELIKARGRSRDIPIIFLTAADADVAQIFAGYAAGAVDYLLKPFGPLVLRSKVQVFADLDRQRRELVRSTELVRNAFDAAPSGMALCDRDGLVLEVNPALERLAGRPVGREPVAGLLHERDRPALTERLRAIDGDGDADGPWTAHLLGGRGLPVPVTVGLAAVCDLHREVQQVLVQLTDDRDRRIAATLQRALLPERLPTVAGVTLAAHIAPGRGGTRVGGDWYDAIPLPGGRLGIVVGDVAGHGIDAAARMGELRSVARAYALEGHGPAALVERMNGYHAALGADLMTTMMFAIVEIDSNIMRFVTAGHPPPVIVGADGTTAVVRGAGPPLGVLDTWRYEERTAELGPGVSALLYTDGLVERRGEQLDACIARLREAAVRPGTPEELCAHILRAVDAEGADDDVTLVVVRAEALMGPSARLKLSPDPAALTSLRRVLARWLAEAGAQRDEVGELVMAANEAWQNALEHGTGFARTTVDIELEARDGQVLIAIRDPGLPSGAGRRVAADPDRGRGIDLMRGLADEVSLELAPHGSVVRLRRALRAPAPLAAPAATEARAPAGARPGGAR</sequence>
<dbReference type="SMART" id="SM00331">
    <property type="entry name" value="PP2C_SIG"/>
    <property type="match status" value="1"/>
</dbReference>
<dbReference type="Pfam" id="PF13581">
    <property type="entry name" value="HATPase_c_2"/>
    <property type="match status" value="1"/>
</dbReference>
<dbReference type="SMART" id="SM00448">
    <property type="entry name" value="REC"/>
    <property type="match status" value="1"/>
</dbReference>
<dbReference type="Gene3D" id="3.30.450.20">
    <property type="entry name" value="PAS domain"/>
    <property type="match status" value="1"/>
</dbReference>
<dbReference type="InterPro" id="IPR011006">
    <property type="entry name" value="CheY-like_superfamily"/>
</dbReference>
<dbReference type="SMART" id="SM00091">
    <property type="entry name" value="PAS"/>
    <property type="match status" value="1"/>
</dbReference>
<evidence type="ECO:0000313" key="6">
    <source>
        <dbReference type="EMBL" id="QEC47087.1"/>
    </source>
</evidence>
<dbReference type="AlphaFoldDB" id="A0A5B8U255"/>
<feature type="compositionally biased region" description="Low complexity" evidence="3">
    <location>
        <begin position="621"/>
        <end position="636"/>
    </location>
</feature>
<dbReference type="PROSITE" id="PS50110">
    <property type="entry name" value="RESPONSE_REGULATORY"/>
    <property type="match status" value="1"/>
</dbReference>
<organism evidence="6 7">
    <name type="scientific">Baekduia soli</name>
    <dbReference type="NCBI Taxonomy" id="496014"/>
    <lineage>
        <taxon>Bacteria</taxon>
        <taxon>Bacillati</taxon>
        <taxon>Actinomycetota</taxon>
        <taxon>Thermoleophilia</taxon>
        <taxon>Solirubrobacterales</taxon>
        <taxon>Baekduiaceae</taxon>
        <taxon>Baekduia</taxon>
    </lineage>
</organism>
<accession>A0A5B8U255</accession>
<dbReference type="InterPro" id="IPR001932">
    <property type="entry name" value="PPM-type_phosphatase-like_dom"/>
</dbReference>
<keyword evidence="1" id="KW-0378">Hydrolase</keyword>
<dbReference type="InterPro" id="IPR035965">
    <property type="entry name" value="PAS-like_dom_sf"/>
</dbReference>
<dbReference type="EMBL" id="CP042430">
    <property type="protein sequence ID" value="QEC47087.1"/>
    <property type="molecule type" value="Genomic_DNA"/>
</dbReference>
<dbReference type="GO" id="GO:0000160">
    <property type="term" value="P:phosphorelay signal transduction system"/>
    <property type="evidence" value="ECO:0007669"/>
    <property type="project" value="InterPro"/>
</dbReference>
<dbReference type="Pfam" id="PF07228">
    <property type="entry name" value="SpoIIE"/>
    <property type="match status" value="1"/>
</dbReference>
<evidence type="ECO:0000256" key="2">
    <source>
        <dbReference type="PROSITE-ProRule" id="PRU00169"/>
    </source>
</evidence>
<evidence type="ECO:0000256" key="1">
    <source>
        <dbReference type="ARBA" id="ARBA00022801"/>
    </source>
</evidence>
<dbReference type="InterPro" id="IPR036457">
    <property type="entry name" value="PPM-type-like_dom_sf"/>
</dbReference>
<dbReference type="InterPro" id="IPR003594">
    <property type="entry name" value="HATPase_dom"/>
</dbReference>
<proteinExistence type="predicted"/>
<name>A0A5B8U255_9ACTN</name>
<feature type="domain" description="PAS" evidence="5">
    <location>
        <begin position="142"/>
        <end position="178"/>
    </location>
</feature>
<keyword evidence="7" id="KW-1185">Reference proteome</keyword>
<dbReference type="SUPFAM" id="SSF52172">
    <property type="entry name" value="CheY-like"/>
    <property type="match status" value="1"/>
</dbReference>